<accession>A0ACB8V2K6</accession>
<reference evidence="1" key="1">
    <citation type="journal article" date="2022" name="bioRxiv">
        <title>Population genetic analysis of Ophidiomyces ophidiicola, the causative agent of snake fungal disease, indicates recent introductions to the USA.</title>
        <authorList>
            <person name="Ladner J.T."/>
            <person name="Palmer J.M."/>
            <person name="Ettinger C.L."/>
            <person name="Stajich J.E."/>
            <person name="Farrell T.M."/>
            <person name="Glorioso B.M."/>
            <person name="Lawson B."/>
            <person name="Price S.J."/>
            <person name="Stengle A.G."/>
            <person name="Grear D.A."/>
            <person name="Lorch J.M."/>
        </authorList>
    </citation>
    <scope>NUCLEOTIDE SEQUENCE</scope>
    <source>
        <strain evidence="1">NWHC 24266-5</strain>
    </source>
</reference>
<protein>
    <submittedName>
        <fullName evidence="1">Uncharacterized protein</fullName>
    </submittedName>
</protein>
<evidence type="ECO:0000313" key="1">
    <source>
        <dbReference type="EMBL" id="KAI2391311.1"/>
    </source>
</evidence>
<proteinExistence type="predicted"/>
<sequence length="239" mass="25689">MPALFVASLGNPPPKYQKTLHSAGHILIRALAEYLCANSFAPTPLLASGLTTEAYLPRSQTKLTLWQSPTLMNVSGPTLVRAYKSWLTRERAPAVLSPSIHPTGIKKKKSPMRPPLSLILVHDELELQAGELRIRRGGAELSARGHNGIKSVTQSLVKANLLPASSKLGGKHSGGGDDVDVPPILLRVGIGIGRPASRDPNTVADYVLREMRGSQIDQTCQQAGRLADMLETEMATVQP</sequence>
<dbReference type="EMBL" id="JALBCA010000012">
    <property type="protein sequence ID" value="KAI2391311.1"/>
    <property type="molecule type" value="Genomic_DNA"/>
</dbReference>
<comment type="caution">
    <text evidence="1">The sequence shown here is derived from an EMBL/GenBank/DDBJ whole genome shotgun (WGS) entry which is preliminary data.</text>
</comment>
<gene>
    <name evidence="1" type="ORF">LOY88_001135</name>
</gene>
<name>A0ACB8V2K6_9EURO</name>
<organism evidence="1">
    <name type="scientific">Ophidiomyces ophidiicola</name>
    <dbReference type="NCBI Taxonomy" id="1387563"/>
    <lineage>
        <taxon>Eukaryota</taxon>
        <taxon>Fungi</taxon>
        <taxon>Dikarya</taxon>
        <taxon>Ascomycota</taxon>
        <taxon>Pezizomycotina</taxon>
        <taxon>Eurotiomycetes</taxon>
        <taxon>Eurotiomycetidae</taxon>
        <taxon>Onygenales</taxon>
        <taxon>Onygenaceae</taxon>
        <taxon>Ophidiomyces</taxon>
    </lineage>
</organism>